<dbReference type="AlphaFoldDB" id="A0AAV5MXF3"/>
<evidence type="ECO:0000313" key="2">
    <source>
        <dbReference type="Proteomes" id="UP001058124"/>
    </source>
</evidence>
<name>A0AAV5MXF3_9GAMM</name>
<dbReference type="PROSITE" id="PS51257">
    <property type="entry name" value="PROKAR_LIPOPROTEIN"/>
    <property type="match status" value="1"/>
</dbReference>
<organism evidence="1 2">
    <name type="scientific">Leminorella grimontii</name>
    <dbReference type="NCBI Taxonomy" id="82981"/>
    <lineage>
        <taxon>Bacteria</taxon>
        <taxon>Pseudomonadati</taxon>
        <taxon>Pseudomonadota</taxon>
        <taxon>Gammaproteobacteria</taxon>
        <taxon>Enterobacterales</taxon>
        <taxon>Budviciaceae</taxon>
        <taxon>Leminorella</taxon>
    </lineage>
</organism>
<sequence>MRLVKRTATISLFVALMTGCSLLPGVRMNNLEYSVTPKANEGEPILVDFVAVEGGRLTAQLEHYTSEQWFKEKSDLLKKNAKGLIVWPIVVRPGTSVTLRNVPLYGKPADNVFLFANYKSKGAHRLELERSRLIKLEFRDGDVYAVN</sequence>
<evidence type="ECO:0008006" key="3">
    <source>
        <dbReference type="Google" id="ProtNLM"/>
    </source>
</evidence>
<dbReference type="RefSeq" id="WP_051155532.1">
    <property type="nucleotide sequence ID" value="NZ_BRLH01000001.1"/>
</dbReference>
<accession>A0AAV5MXF3</accession>
<keyword evidence="2" id="KW-1185">Reference proteome</keyword>
<gene>
    <name evidence="1" type="ORF">SOASR030_06370</name>
</gene>
<proteinExistence type="predicted"/>
<dbReference type="Proteomes" id="UP001058124">
    <property type="component" value="Unassembled WGS sequence"/>
</dbReference>
<protein>
    <recommendedName>
        <fullName evidence="3">Type VI secretion protein</fullName>
    </recommendedName>
</protein>
<reference evidence="1" key="1">
    <citation type="submission" date="2022-06" db="EMBL/GenBank/DDBJ databases">
        <title>Draft genome sequences of Leminorella grimontii str. JCM5902.</title>
        <authorList>
            <person name="Wakabayashi Y."/>
            <person name="Kojima K."/>
        </authorList>
    </citation>
    <scope>NUCLEOTIDE SEQUENCE</scope>
    <source>
        <strain evidence="1">JCM 5902</strain>
    </source>
</reference>
<evidence type="ECO:0000313" key="1">
    <source>
        <dbReference type="EMBL" id="GKX54525.1"/>
    </source>
</evidence>
<dbReference type="EMBL" id="BRLH01000001">
    <property type="protein sequence ID" value="GKX54525.1"/>
    <property type="molecule type" value="Genomic_DNA"/>
</dbReference>
<comment type="caution">
    <text evidence="1">The sequence shown here is derived from an EMBL/GenBank/DDBJ whole genome shotgun (WGS) entry which is preliminary data.</text>
</comment>